<dbReference type="Pfam" id="PF13193">
    <property type="entry name" value="AMP-binding_C"/>
    <property type="match status" value="1"/>
</dbReference>
<dbReference type="EMBL" id="JALXKZ020000013">
    <property type="protein sequence ID" value="MCV7629084.1"/>
    <property type="molecule type" value="Genomic_DNA"/>
</dbReference>
<dbReference type="Proteomes" id="UP001205867">
    <property type="component" value="Unassembled WGS sequence"/>
</dbReference>
<evidence type="ECO:0000256" key="4">
    <source>
        <dbReference type="ARBA" id="ARBA00023098"/>
    </source>
</evidence>
<evidence type="ECO:0000256" key="2">
    <source>
        <dbReference type="ARBA" id="ARBA00022598"/>
    </source>
</evidence>
<dbReference type="SUPFAM" id="SSF56801">
    <property type="entry name" value="Acetyl-CoA synthetase-like"/>
    <property type="match status" value="1"/>
</dbReference>
<dbReference type="PANTHER" id="PTHR43859">
    <property type="entry name" value="ACYL-ACTIVATING ENZYME"/>
    <property type="match status" value="1"/>
</dbReference>
<organism evidence="7 8">
    <name type="scientific">Micrococcus luteus</name>
    <name type="common">Micrococcus lysodeikticus</name>
    <dbReference type="NCBI Taxonomy" id="1270"/>
    <lineage>
        <taxon>Bacteria</taxon>
        <taxon>Bacillati</taxon>
        <taxon>Actinomycetota</taxon>
        <taxon>Actinomycetes</taxon>
        <taxon>Micrococcales</taxon>
        <taxon>Micrococcaceae</taxon>
        <taxon>Micrococcus</taxon>
    </lineage>
</organism>
<dbReference type="NCBIfam" id="NF004837">
    <property type="entry name" value="PRK06187.1"/>
    <property type="match status" value="1"/>
</dbReference>
<sequence>MQTTDTVLGTPSTMGDDEQLTTTRLLRDAARTFGDQQIIHTRGGGAPWQSTTYAAVWERVRRMAAALRAEGVGPGDRVGLLLWNDVRHLESYFSVPLLGATMVQLNLRLAPMDLAYVITHAQVGTIVVDETLLELAAALEPHLPGGVRWIVAGDGELPADWAGRDDVLSYEALLDGHEPLETAGLPNVSERSASGACYTTGTTGRPKGVFYSHRATWLHAHAVVSTLGMTMADTALLLTPMFHAQCWGLPFAAVAVGARLVLPGRFNLTDTPWLTSTLVDHGVTVAPAAPAILLPMLHHLRTLETPPRMDGVRLLCGATEPPVAMMRGFDELTGAEVIHAYGATETSPIVSLNRMKPSLMDTLSEDERWNLKRFQGLVVVGVDVKITDPLGELLPPGEENVGEIRLRGPWVTTSYADNAEATEAGFDDEGYWRSGDLGYLSPEGYLKVTDRLKDVVKSGGEWISSIDLENHIMTVPGVRDAAVIGVPHPRWEERPLALVVRDEDSGVDQDAVLAALAERFATWQLPDEVRFVTEIDRTGVGKVNKRKLRADYADALTSGR</sequence>
<dbReference type="InterPro" id="IPR000873">
    <property type="entry name" value="AMP-dep_synth/lig_dom"/>
</dbReference>
<dbReference type="InterPro" id="IPR045851">
    <property type="entry name" value="AMP-bd_C_sf"/>
</dbReference>
<dbReference type="FunFam" id="3.30.300.30:FF:000008">
    <property type="entry name" value="2,3-dihydroxybenzoate-AMP ligase"/>
    <property type="match status" value="1"/>
</dbReference>
<evidence type="ECO:0000313" key="7">
    <source>
        <dbReference type="EMBL" id="MCV7629084.1"/>
    </source>
</evidence>
<dbReference type="InterPro" id="IPR025110">
    <property type="entry name" value="AMP-bd_C"/>
</dbReference>
<keyword evidence="4" id="KW-0443">Lipid metabolism</keyword>
<dbReference type="InterPro" id="IPR042099">
    <property type="entry name" value="ANL_N_sf"/>
</dbReference>
<accession>A0AAP3AH56</accession>
<gene>
    <name evidence="7" type="ORF">M3A82_006995</name>
</gene>
<dbReference type="EC" id="6.2.1.3" evidence="7"/>
<evidence type="ECO:0000259" key="6">
    <source>
        <dbReference type="Pfam" id="PF13193"/>
    </source>
</evidence>
<dbReference type="Pfam" id="PF00501">
    <property type="entry name" value="AMP-binding"/>
    <property type="match status" value="1"/>
</dbReference>
<reference evidence="7" key="1">
    <citation type="submission" date="2023-06" db="EMBL/GenBank/DDBJ databases">
        <title>lsaBGC provides a comprehensive framework for evolutionary analysis of biosynthetic gene clusters within focal taxa.</title>
        <authorList>
            <person name="Salamzade R."/>
            <person name="Sandstrom S."/>
            <person name="Kalan L.R."/>
        </authorList>
    </citation>
    <scope>NUCLEOTIDE SEQUENCE</scope>
    <source>
        <strain evidence="7">P3-SID899</strain>
    </source>
</reference>
<dbReference type="Gene3D" id="3.30.300.30">
    <property type="match status" value="1"/>
</dbReference>
<evidence type="ECO:0000256" key="3">
    <source>
        <dbReference type="ARBA" id="ARBA00022832"/>
    </source>
</evidence>
<proteinExistence type="inferred from homology"/>
<comment type="similarity">
    <text evidence="1">Belongs to the ATP-dependent AMP-binding enzyme family.</text>
</comment>
<dbReference type="AlphaFoldDB" id="A0AAP3AH56"/>
<dbReference type="Gene3D" id="3.40.50.12780">
    <property type="entry name" value="N-terminal domain of ligase-like"/>
    <property type="match status" value="1"/>
</dbReference>
<name>A0AAP3AH56_MICLU</name>
<protein>
    <submittedName>
        <fullName evidence="7">Long-chain-fatty-acid--CoA ligase</fullName>
        <ecNumber evidence="7">6.2.1.3</ecNumber>
    </submittedName>
</protein>
<dbReference type="GO" id="GO:0004467">
    <property type="term" value="F:long-chain fatty acid-CoA ligase activity"/>
    <property type="evidence" value="ECO:0007669"/>
    <property type="project" value="UniProtKB-EC"/>
</dbReference>
<keyword evidence="3" id="KW-0276">Fatty acid metabolism</keyword>
<evidence type="ECO:0000259" key="5">
    <source>
        <dbReference type="Pfam" id="PF00501"/>
    </source>
</evidence>
<keyword evidence="2 7" id="KW-0436">Ligase</keyword>
<dbReference type="PANTHER" id="PTHR43859:SF4">
    <property type="entry name" value="BUTANOATE--COA LIGASE AAE1-RELATED"/>
    <property type="match status" value="1"/>
</dbReference>
<evidence type="ECO:0000313" key="8">
    <source>
        <dbReference type="Proteomes" id="UP001205867"/>
    </source>
</evidence>
<comment type="caution">
    <text evidence="7">The sequence shown here is derived from an EMBL/GenBank/DDBJ whole genome shotgun (WGS) entry which is preliminary data.</text>
</comment>
<evidence type="ECO:0000256" key="1">
    <source>
        <dbReference type="ARBA" id="ARBA00006432"/>
    </source>
</evidence>
<feature type="domain" description="AMP-dependent synthetase/ligase" evidence="5">
    <location>
        <begin position="27"/>
        <end position="415"/>
    </location>
</feature>
<feature type="domain" description="AMP-binding enzyme C-terminal" evidence="6">
    <location>
        <begin position="468"/>
        <end position="542"/>
    </location>
</feature>
<dbReference type="RefSeq" id="WP_206480962.1">
    <property type="nucleotide sequence ID" value="NZ_JBFBLY010000005.1"/>
</dbReference>